<accession>A0A3L6T784</accession>
<feature type="compositionally biased region" description="Basic and acidic residues" evidence="1">
    <location>
        <begin position="20"/>
        <end position="35"/>
    </location>
</feature>
<dbReference type="Proteomes" id="UP000275267">
    <property type="component" value="Unassembled WGS sequence"/>
</dbReference>
<dbReference type="OrthoDB" id="694795at2759"/>
<organism evidence="2 3">
    <name type="scientific">Panicum miliaceum</name>
    <name type="common">Proso millet</name>
    <name type="synonym">Broomcorn millet</name>
    <dbReference type="NCBI Taxonomy" id="4540"/>
    <lineage>
        <taxon>Eukaryota</taxon>
        <taxon>Viridiplantae</taxon>
        <taxon>Streptophyta</taxon>
        <taxon>Embryophyta</taxon>
        <taxon>Tracheophyta</taxon>
        <taxon>Spermatophyta</taxon>
        <taxon>Magnoliopsida</taxon>
        <taxon>Liliopsida</taxon>
        <taxon>Poales</taxon>
        <taxon>Poaceae</taxon>
        <taxon>PACMAD clade</taxon>
        <taxon>Panicoideae</taxon>
        <taxon>Panicodae</taxon>
        <taxon>Paniceae</taxon>
        <taxon>Panicinae</taxon>
        <taxon>Panicum</taxon>
        <taxon>Panicum sect. Panicum</taxon>
    </lineage>
</organism>
<proteinExistence type="predicted"/>
<name>A0A3L6T784_PANMI</name>
<keyword evidence="3" id="KW-1185">Reference proteome</keyword>
<gene>
    <name evidence="2" type="ORF">C2845_PM03G27810</name>
</gene>
<evidence type="ECO:0000313" key="3">
    <source>
        <dbReference type="Proteomes" id="UP000275267"/>
    </source>
</evidence>
<feature type="region of interest" description="Disordered" evidence="1">
    <location>
        <begin position="1"/>
        <end position="35"/>
    </location>
</feature>
<protein>
    <submittedName>
        <fullName evidence="2">Uncharacterized protein</fullName>
    </submittedName>
</protein>
<dbReference type="EMBL" id="PQIB02000002">
    <property type="protein sequence ID" value="RLN34019.1"/>
    <property type="molecule type" value="Genomic_DNA"/>
</dbReference>
<dbReference type="AlphaFoldDB" id="A0A3L6T784"/>
<comment type="caution">
    <text evidence="2">The sequence shown here is derived from an EMBL/GenBank/DDBJ whole genome shotgun (WGS) entry which is preliminary data.</text>
</comment>
<sequence length="123" mass="13425">MVQVFHSGPHPLPSPPVVDKQPKSPDDKRAVPGAKSAEEKLVALHAYRHAHGLCERCTERWSRDHKCSSTVQLQAMQELWELFNVEDSDVQSCADGASEDQLCLAISLDAVSGVSGPHTLQQA</sequence>
<reference evidence="3" key="1">
    <citation type="journal article" date="2019" name="Nat. Commun.">
        <title>The genome of broomcorn millet.</title>
        <authorList>
            <person name="Zou C."/>
            <person name="Miki D."/>
            <person name="Li D."/>
            <person name="Tang Q."/>
            <person name="Xiao L."/>
            <person name="Rajput S."/>
            <person name="Deng P."/>
            <person name="Jia W."/>
            <person name="Huang R."/>
            <person name="Zhang M."/>
            <person name="Sun Y."/>
            <person name="Hu J."/>
            <person name="Fu X."/>
            <person name="Schnable P.S."/>
            <person name="Li F."/>
            <person name="Zhang H."/>
            <person name="Feng B."/>
            <person name="Zhu X."/>
            <person name="Liu R."/>
            <person name="Schnable J.C."/>
            <person name="Zhu J.-K."/>
            <person name="Zhang H."/>
        </authorList>
    </citation>
    <scope>NUCLEOTIDE SEQUENCE [LARGE SCALE GENOMIC DNA]</scope>
</reference>
<evidence type="ECO:0000256" key="1">
    <source>
        <dbReference type="SAM" id="MobiDB-lite"/>
    </source>
</evidence>
<evidence type="ECO:0000313" key="2">
    <source>
        <dbReference type="EMBL" id="RLN34019.1"/>
    </source>
</evidence>